<proteinExistence type="predicted"/>
<name>A0A484KY59_9ASTE</name>
<dbReference type="AlphaFoldDB" id="A0A484KY59"/>
<evidence type="ECO:0000313" key="1">
    <source>
        <dbReference type="EMBL" id="VFQ68448.1"/>
    </source>
</evidence>
<dbReference type="Proteomes" id="UP000595140">
    <property type="component" value="Unassembled WGS sequence"/>
</dbReference>
<sequence>MGWEDEFSMFLNIWCEVCRSRLRNRVQIPWEGIFMPHDGSGRTHDAGIYCDCGSVGLYNGFRDKFHQHPIKINDEFTKICTMTAKGMYPTSQGCVHGFNAGWKALCPFGDGRGGGHTLQAAGGTIQFYAPAAEEYPCRYDTDQSKVKLFSHVTQLGEHKTMVTMESRCRAI</sequence>
<protein>
    <submittedName>
        <fullName evidence="2">Uncharacterized protein</fullName>
    </submittedName>
</protein>
<dbReference type="EMBL" id="OOIL02000691">
    <property type="protein sequence ID" value="VFQ68448.1"/>
    <property type="molecule type" value="Genomic_DNA"/>
</dbReference>
<organism evidence="2 3">
    <name type="scientific">Cuscuta campestris</name>
    <dbReference type="NCBI Taxonomy" id="132261"/>
    <lineage>
        <taxon>Eukaryota</taxon>
        <taxon>Viridiplantae</taxon>
        <taxon>Streptophyta</taxon>
        <taxon>Embryophyta</taxon>
        <taxon>Tracheophyta</taxon>
        <taxon>Spermatophyta</taxon>
        <taxon>Magnoliopsida</taxon>
        <taxon>eudicotyledons</taxon>
        <taxon>Gunneridae</taxon>
        <taxon>Pentapetalae</taxon>
        <taxon>asterids</taxon>
        <taxon>lamiids</taxon>
        <taxon>Solanales</taxon>
        <taxon>Convolvulaceae</taxon>
        <taxon>Cuscuteae</taxon>
        <taxon>Cuscuta</taxon>
        <taxon>Cuscuta subgen. Grammica</taxon>
        <taxon>Cuscuta sect. Cleistogrammica</taxon>
    </lineage>
</organism>
<gene>
    <name evidence="1" type="ORF">CCAM_LOCUS10224</name>
    <name evidence="2" type="ORF">CCAM_LOCUS10235</name>
</gene>
<keyword evidence="3" id="KW-1185">Reference proteome</keyword>
<evidence type="ECO:0000313" key="2">
    <source>
        <dbReference type="EMBL" id="VFQ68459.1"/>
    </source>
</evidence>
<accession>A0A484KY59</accession>
<dbReference type="EMBL" id="OOIL02000692">
    <property type="protein sequence ID" value="VFQ68459.1"/>
    <property type="molecule type" value="Genomic_DNA"/>
</dbReference>
<reference evidence="2 3" key="1">
    <citation type="submission" date="2018-04" db="EMBL/GenBank/DDBJ databases">
        <authorList>
            <person name="Vogel A."/>
        </authorList>
    </citation>
    <scope>NUCLEOTIDE SEQUENCE [LARGE SCALE GENOMIC DNA]</scope>
</reference>
<evidence type="ECO:0000313" key="3">
    <source>
        <dbReference type="Proteomes" id="UP000595140"/>
    </source>
</evidence>